<proteinExistence type="predicted"/>
<protein>
    <submittedName>
        <fullName evidence="2">Uncharacterized protein</fullName>
    </submittedName>
</protein>
<dbReference type="EMBL" id="QFAY01000011">
    <property type="protein sequence ID" value="MBP2620961.1"/>
    <property type="molecule type" value="Genomic_DNA"/>
</dbReference>
<evidence type="ECO:0000313" key="3">
    <source>
        <dbReference type="Proteomes" id="UP001519349"/>
    </source>
</evidence>
<keyword evidence="1" id="KW-1133">Transmembrane helix</keyword>
<feature type="transmembrane region" description="Helical" evidence="1">
    <location>
        <begin position="12"/>
        <end position="32"/>
    </location>
</feature>
<name>A0ABS5AWX3_9STRE</name>
<keyword evidence="3" id="KW-1185">Reference proteome</keyword>
<sequence>MKVKYLGKIEIFMAVMSALLLFISIMITKDIFKDSIRTHNNNWMAVKGNSYISINYLQSEPLATDVDGTNLYLAGYWLSDSLTEYFVLQADPNSEDTKNLLKNADKLSDQPQRVLGSRNGSRKNEKITEIVEKTSQLPDIPREIKLYFNEEDYFSISDLENPVWNFAQAAFFALIFYAIFAALPNIFILVRWRKSKKAAKAFFEAYPELMGDLNNIESGAAYLDQTVGLAIYKNHLLAFSQNFAIADLQRVKSLEISGRGNQLVYGAPGLLLLMSLLRAATILVKGESKKDKQILMAHHSLDKPEAKDRLVTAIGAYSAAIAVVIR</sequence>
<evidence type="ECO:0000313" key="2">
    <source>
        <dbReference type="EMBL" id="MBP2620961.1"/>
    </source>
</evidence>
<dbReference type="RefSeq" id="WP_209551248.1">
    <property type="nucleotide sequence ID" value="NZ_QFAY01000011.1"/>
</dbReference>
<organism evidence="2 3">
    <name type="scientific">Streptococcus panodentis</name>
    <dbReference type="NCBI Taxonomy" id="1581472"/>
    <lineage>
        <taxon>Bacteria</taxon>
        <taxon>Bacillati</taxon>
        <taxon>Bacillota</taxon>
        <taxon>Bacilli</taxon>
        <taxon>Lactobacillales</taxon>
        <taxon>Streptococcaceae</taxon>
        <taxon>Streptococcus</taxon>
    </lineage>
</organism>
<comment type="caution">
    <text evidence="2">The sequence shown here is derived from an EMBL/GenBank/DDBJ whole genome shotgun (WGS) entry which is preliminary data.</text>
</comment>
<keyword evidence="1" id="KW-0812">Transmembrane</keyword>
<gene>
    <name evidence="2" type="ORF">DHL47_06415</name>
</gene>
<reference evidence="2 3" key="1">
    <citation type="submission" date="2018-05" db="EMBL/GenBank/DDBJ databases">
        <title>Draft genome sequence of Streptococcus panodentis CCUG 70867T.</title>
        <authorList>
            <person name="Salva-Serra F."/>
            <person name="Mendez V."/>
            <person name="Jaen-Luchoro D."/>
            <person name="Gonzales-Siles L."/>
            <person name="Karlsson R."/>
            <person name="Engstrom-Jakobsson H."/>
            <person name="Busquets A."/>
            <person name="Gomila M."/>
            <person name="Pineiro-Iglesias B."/>
            <person name="Bennasar-Figueras A."/>
            <person name="Seeger M."/>
            <person name="Moore E."/>
        </authorList>
    </citation>
    <scope>NUCLEOTIDE SEQUENCE [LARGE SCALE GENOMIC DNA]</scope>
    <source>
        <strain evidence="2 3">CCUG 70867</strain>
    </source>
</reference>
<dbReference type="Proteomes" id="UP001519349">
    <property type="component" value="Unassembled WGS sequence"/>
</dbReference>
<evidence type="ECO:0000256" key="1">
    <source>
        <dbReference type="SAM" id="Phobius"/>
    </source>
</evidence>
<accession>A0ABS5AWX3</accession>
<feature type="transmembrane region" description="Helical" evidence="1">
    <location>
        <begin position="169"/>
        <end position="190"/>
    </location>
</feature>
<keyword evidence="1" id="KW-0472">Membrane</keyword>